<name>A0A934IY45_9BACL</name>
<evidence type="ECO:0000256" key="4">
    <source>
        <dbReference type="ARBA" id="ARBA00022692"/>
    </source>
</evidence>
<evidence type="ECO:0000256" key="6">
    <source>
        <dbReference type="ARBA" id="ARBA00023136"/>
    </source>
</evidence>
<keyword evidence="4 7" id="KW-0812">Transmembrane</keyword>
<protein>
    <submittedName>
        <fullName evidence="9">Carbohydrate ABC transporter permease</fullName>
    </submittedName>
</protein>
<feature type="transmembrane region" description="Helical" evidence="7">
    <location>
        <begin position="96"/>
        <end position="115"/>
    </location>
</feature>
<proteinExistence type="inferred from homology"/>
<dbReference type="Pfam" id="PF00528">
    <property type="entry name" value="BPD_transp_1"/>
    <property type="match status" value="1"/>
</dbReference>
<accession>A0A934IY45</accession>
<dbReference type="EMBL" id="JAELUP010000026">
    <property type="protein sequence ID" value="MBJ6361396.1"/>
    <property type="molecule type" value="Genomic_DNA"/>
</dbReference>
<dbReference type="RefSeq" id="WP_199018948.1">
    <property type="nucleotide sequence ID" value="NZ_JAELUP010000026.1"/>
</dbReference>
<feature type="transmembrane region" description="Helical" evidence="7">
    <location>
        <begin position="127"/>
        <end position="149"/>
    </location>
</feature>
<keyword evidence="6 7" id="KW-0472">Membrane</keyword>
<dbReference type="CDD" id="cd06261">
    <property type="entry name" value="TM_PBP2"/>
    <property type="match status" value="1"/>
</dbReference>
<dbReference type="PANTHER" id="PTHR43744:SF12">
    <property type="entry name" value="ABC TRANSPORTER PERMEASE PROTEIN MG189-RELATED"/>
    <property type="match status" value="1"/>
</dbReference>
<feature type="transmembrane region" description="Helical" evidence="7">
    <location>
        <begin position="260"/>
        <end position="284"/>
    </location>
</feature>
<feature type="domain" description="ABC transmembrane type-1" evidence="8">
    <location>
        <begin position="90"/>
        <end position="279"/>
    </location>
</feature>
<feature type="transmembrane region" description="Helical" evidence="7">
    <location>
        <begin position="161"/>
        <end position="179"/>
    </location>
</feature>
<evidence type="ECO:0000259" key="8">
    <source>
        <dbReference type="PROSITE" id="PS50928"/>
    </source>
</evidence>
<dbReference type="GO" id="GO:0005886">
    <property type="term" value="C:plasma membrane"/>
    <property type="evidence" value="ECO:0007669"/>
    <property type="project" value="UniProtKB-SubCell"/>
</dbReference>
<dbReference type="PANTHER" id="PTHR43744">
    <property type="entry name" value="ABC TRANSPORTER PERMEASE PROTEIN MG189-RELATED-RELATED"/>
    <property type="match status" value="1"/>
</dbReference>
<dbReference type="InterPro" id="IPR035906">
    <property type="entry name" value="MetI-like_sf"/>
</dbReference>
<keyword evidence="5 7" id="KW-1133">Transmembrane helix</keyword>
<organism evidence="9 10">
    <name type="scientific">Paenibacillus roseus</name>
    <dbReference type="NCBI Taxonomy" id="2798579"/>
    <lineage>
        <taxon>Bacteria</taxon>
        <taxon>Bacillati</taxon>
        <taxon>Bacillota</taxon>
        <taxon>Bacilli</taxon>
        <taxon>Bacillales</taxon>
        <taxon>Paenibacillaceae</taxon>
        <taxon>Paenibacillus</taxon>
    </lineage>
</organism>
<evidence type="ECO:0000256" key="3">
    <source>
        <dbReference type="ARBA" id="ARBA00022475"/>
    </source>
</evidence>
<dbReference type="PROSITE" id="PS50928">
    <property type="entry name" value="ABC_TM1"/>
    <property type="match status" value="1"/>
</dbReference>
<evidence type="ECO:0000256" key="5">
    <source>
        <dbReference type="ARBA" id="ARBA00022989"/>
    </source>
</evidence>
<comment type="similarity">
    <text evidence="7">Belongs to the binding-protein-dependent transport system permease family.</text>
</comment>
<feature type="transmembrane region" description="Helical" evidence="7">
    <location>
        <begin position="200"/>
        <end position="222"/>
    </location>
</feature>
<dbReference type="SUPFAM" id="SSF161098">
    <property type="entry name" value="MetI-like"/>
    <property type="match status" value="1"/>
</dbReference>
<keyword evidence="3" id="KW-1003">Cell membrane</keyword>
<evidence type="ECO:0000256" key="7">
    <source>
        <dbReference type="RuleBase" id="RU363032"/>
    </source>
</evidence>
<evidence type="ECO:0000313" key="9">
    <source>
        <dbReference type="EMBL" id="MBJ6361396.1"/>
    </source>
</evidence>
<dbReference type="InterPro" id="IPR000515">
    <property type="entry name" value="MetI-like"/>
</dbReference>
<dbReference type="Gene3D" id="1.10.3720.10">
    <property type="entry name" value="MetI-like"/>
    <property type="match status" value="1"/>
</dbReference>
<dbReference type="Proteomes" id="UP000640274">
    <property type="component" value="Unassembled WGS sequence"/>
</dbReference>
<sequence length="294" mass="33298">MSAPSTSLSISKRPPVSVKAAAVKWLARALLHLLLIVGSISMMLPFIWMVSSSLKNANELYAVPPIWIPQKWLWQNFVYMFEHAPWGIYFLNTTKITLIVIVGQLIVCSMGAYAFSRLNFKGRDALFFLILCTTMIPYHVTMIPTFKIMKSLDWINTHKALIVPALFSPFGIFLLRQFFLTITKELEQAAMIDGCSYPRIFWHVILPNAKPALTTLAIFIFMGTWNDFLAPLIYLNDDGLKTLTLGLASFQGTNTTQWNYMMAGALIVMLPILIVFAFAQRYFVEGITMSGMKE</sequence>
<feature type="transmembrane region" description="Helical" evidence="7">
    <location>
        <begin position="29"/>
        <end position="50"/>
    </location>
</feature>
<dbReference type="AlphaFoldDB" id="A0A934IY45"/>
<evidence type="ECO:0000256" key="2">
    <source>
        <dbReference type="ARBA" id="ARBA00022448"/>
    </source>
</evidence>
<keyword evidence="10" id="KW-1185">Reference proteome</keyword>
<reference evidence="9" key="1">
    <citation type="submission" date="2020-12" db="EMBL/GenBank/DDBJ databases">
        <authorList>
            <person name="Huq M.A."/>
        </authorList>
    </citation>
    <scope>NUCLEOTIDE SEQUENCE</scope>
    <source>
        <strain evidence="9">MAHUQ-46</strain>
    </source>
</reference>
<evidence type="ECO:0000313" key="10">
    <source>
        <dbReference type="Proteomes" id="UP000640274"/>
    </source>
</evidence>
<keyword evidence="2 7" id="KW-0813">Transport</keyword>
<comment type="caution">
    <text evidence="9">The sequence shown here is derived from an EMBL/GenBank/DDBJ whole genome shotgun (WGS) entry which is preliminary data.</text>
</comment>
<dbReference type="GO" id="GO:0055085">
    <property type="term" value="P:transmembrane transport"/>
    <property type="evidence" value="ECO:0007669"/>
    <property type="project" value="InterPro"/>
</dbReference>
<evidence type="ECO:0000256" key="1">
    <source>
        <dbReference type="ARBA" id="ARBA00004651"/>
    </source>
</evidence>
<gene>
    <name evidence="9" type="ORF">JFN88_08765</name>
</gene>
<comment type="subcellular location">
    <subcellularLocation>
        <location evidence="1 7">Cell membrane</location>
        <topology evidence="1 7">Multi-pass membrane protein</topology>
    </subcellularLocation>
</comment>